<feature type="transmembrane region" description="Helical" evidence="3">
    <location>
        <begin position="6"/>
        <end position="26"/>
    </location>
</feature>
<organism evidence="4 5">
    <name type="scientific">Alkalihalobacillus trypoxylicola</name>
    <dbReference type="NCBI Taxonomy" id="519424"/>
    <lineage>
        <taxon>Bacteria</taxon>
        <taxon>Bacillati</taxon>
        <taxon>Bacillota</taxon>
        <taxon>Bacilli</taxon>
        <taxon>Bacillales</taxon>
        <taxon>Bacillaceae</taxon>
        <taxon>Alkalihalobacillus</taxon>
    </lineage>
</organism>
<keyword evidence="5" id="KW-1185">Reference proteome</keyword>
<protein>
    <submittedName>
        <fullName evidence="4">Uncharacterized protein</fullName>
    </submittedName>
</protein>
<dbReference type="STRING" id="519424.AZF04_04460"/>
<feature type="region of interest" description="Disordered" evidence="2">
    <location>
        <begin position="31"/>
        <end position="99"/>
    </location>
</feature>
<keyword evidence="1" id="KW-0175">Coiled coil</keyword>
<comment type="caution">
    <text evidence="4">The sequence shown here is derived from an EMBL/GenBank/DDBJ whole genome shotgun (WGS) entry which is preliminary data.</text>
</comment>
<proteinExistence type="predicted"/>
<evidence type="ECO:0000313" key="5">
    <source>
        <dbReference type="Proteomes" id="UP000075806"/>
    </source>
</evidence>
<evidence type="ECO:0000313" key="4">
    <source>
        <dbReference type="EMBL" id="KYG32032.1"/>
    </source>
</evidence>
<keyword evidence="3" id="KW-0812">Transmembrane</keyword>
<evidence type="ECO:0000256" key="2">
    <source>
        <dbReference type="SAM" id="MobiDB-lite"/>
    </source>
</evidence>
<dbReference type="OrthoDB" id="2967741at2"/>
<keyword evidence="3" id="KW-0472">Membrane</keyword>
<feature type="compositionally biased region" description="Basic and acidic residues" evidence="2">
    <location>
        <begin position="89"/>
        <end position="99"/>
    </location>
</feature>
<accession>A0A162E8I6</accession>
<evidence type="ECO:0000256" key="3">
    <source>
        <dbReference type="SAM" id="Phobius"/>
    </source>
</evidence>
<dbReference type="EMBL" id="LTAO01000012">
    <property type="protein sequence ID" value="KYG32032.1"/>
    <property type="molecule type" value="Genomic_DNA"/>
</dbReference>
<feature type="compositionally biased region" description="Low complexity" evidence="2">
    <location>
        <begin position="31"/>
        <end position="61"/>
    </location>
</feature>
<reference evidence="4" key="1">
    <citation type="submission" date="2016-02" db="EMBL/GenBank/DDBJ databases">
        <title>Genome sequence of Bacillus trypoxylicola KCTC 13244(T).</title>
        <authorList>
            <person name="Jeong H."/>
            <person name="Park S.-H."/>
            <person name="Choi S.-K."/>
        </authorList>
    </citation>
    <scope>NUCLEOTIDE SEQUENCE [LARGE SCALE GENOMIC DNA]</scope>
    <source>
        <strain evidence="4">KCTC 13244</strain>
    </source>
</reference>
<dbReference type="RefSeq" id="WP_061948369.1">
    <property type="nucleotide sequence ID" value="NZ_LTAO01000012.1"/>
</dbReference>
<feature type="coiled-coil region" evidence="1">
    <location>
        <begin position="108"/>
        <end position="149"/>
    </location>
</feature>
<dbReference type="Proteomes" id="UP000075806">
    <property type="component" value="Unassembled WGS sequence"/>
</dbReference>
<keyword evidence="3" id="KW-1133">Transmembrane helix</keyword>
<sequence length="193" mass="22530">MSIIEFLLANPLLLLFLLFFLFGNIFKKPRQQQQQNETRQRQQTNQPQQNRPSPSSTTQQPKPEIQDWRDIFFEPEVNDSKPSPTPSKSTEKIERYPSLDHDQFATANIDHLDEKKELEERYNQLSKKKEAAAERFKRHQQQLQNNQKSQNKSIDLGLNNLSGQEAMKAVVMAEIIGPPKGRKLRGSYQSIRR</sequence>
<gene>
    <name evidence="4" type="ORF">AZF04_04460</name>
</gene>
<dbReference type="AlphaFoldDB" id="A0A162E8I6"/>
<name>A0A162E8I6_9BACI</name>
<evidence type="ECO:0000256" key="1">
    <source>
        <dbReference type="SAM" id="Coils"/>
    </source>
</evidence>